<dbReference type="Gene3D" id="3.40.630.30">
    <property type="match status" value="1"/>
</dbReference>
<sequence length="185" mass="21611">MIRHIVENSEIRLREIEVEDLEFIRQLRNHDDIRKYFINQAIITEEQQRKWFLSYEQSTTDIMFVIEEKNNDNRRVGTLALCNVDMGRNFGELGRGMIGKEGRGNNYYKKAMTMLCHYGIQVLGMKTLYGEILEFNAVPLKVVPTIGFDFTGKKDDLVLIELNIERFYEWNEAFLADVTTGGKEA</sequence>
<accession>A0A917EQI4</accession>
<dbReference type="SUPFAM" id="SSF55729">
    <property type="entry name" value="Acyl-CoA N-acyltransferases (Nat)"/>
    <property type="match status" value="1"/>
</dbReference>
<dbReference type="PANTHER" id="PTHR43415:SF3">
    <property type="entry name" value="GNAT-FAMILY ACETYLTRANSFERASE"/>
    <property type="match status" value="1"/>
</dbReference>
<evidence type="ECO:0000313" key="3">
    <source>
        <dbReference type="Proteomes" id="UP000605259"/>
    </source>
</evidence>
<dbReference type="Pfam" id="PF13302">
    <property type="entry name" value="Acetyltransf_3"/>
    <property type="match status" value="1"/>
</dbReference>
<reference evidence="2" key="2">
    <citation type="submission" date="2020-09" db="EMBL/GenBank/DDBJ databases">
        <authorList>
            <person name="Sun Q."/>
            <person name="Zhou Y."/>
        </authorList>
    </citation>
    <scope>NUCLEOTIDE SEQUENCE</scope>
    <source>
        <strain evidence="2">CGMCC 1.12698</strain>
    </source>
</reference>
<evidence type="ECO:0000259" key="1">
    <source>
        <dbReference type="PROSITE" id="PS51186"/>
    </source>
</evidence>
<evidence type="ECO:0000313" key="2">
    <source>
        <dbReference type="EMBL" id="GGE71748.1"/>
    </source>
</evidence>
<reference evidence="2" key="1">
    <citation type="journal article" date="2014" name="Int. J. Syst. Evol. Microbiol.">
        <title>Complete genome sequence of Corynebacterium casei LMG S-19264T (=DSM 44701T), isolated from a smear-ripened cheese.</title>
        <authorList>
            <consortium name="US DOE Joint Genome Institute (JGI-PGF)"/>
            <person name="Walter F."/>
            <person name="Albersmeier A."/>
            <person name="Kalinowski J."/>
            <person name="Ruckert C."/>
        </authorList>
    </citation>
    <scope>NUCLEOTIDE SEQUENCE</scope>
    <source>
        <strain evidence="2">CGMCC 1.12698</strain>
    </source>
</reference>
<dbReference type="Proteomes" id="UP000605259">
    <property type="component" value="Unassembled WGS sequence"/>
</dbReference>
<name>A0A917EQI4_9BACI</name>
<dbReference type="AlphaFoldDB" id="A0A917EQI4"/>
<keyword evidence="3" id="KW-1185">Reference proteome</keyword>
<comment type="caution">
    <text evidence="2">The sequence shown here is derived from an EMBL/GenBank/DDBJ whole genome shotgun (WGS) entry which is preliminary data.</text>
</comment>
<dbReference type="GO" id="GO:0016747">
    <property type="term" value="F:acyltransferase activity, transferring groups other than amino-acyl groups"/>
    <property type="evidence" value="ECO:0007669"/>
    <property type="project" value="InterPro"/>
</dbReference>
<feature type="domain" description="N-acetyltransferase" evidence="1">
    <location>
        <begin position="11"/>
        <end position="169"/>
    </location>
</feature>
<organism evidence="2 3">
    <name type="scientific">Priestia taiwanensis</name>
    <dbReference type="NCBI Taxonomy" id="1347902"/>
    <lineage>
        <taxon>Bacteria</taxon>
        <taxon>Bacillati</taxon>
        <taxon>Bacillota</taxon>
        <taxon>Bacilli</taxon>
        <taxon>Bacillales</taxon>
        <taxon>Bacillaceae</taxon>
        <taxon>Priestia</taxon>
    </lineage>
</organism>
<dbReference type="PROSITE" id="PS51186">
    <property type="entry name" value="GNAT"/>
    <property type="match status" value="1"/>
</dbReference>
<protein>
    <recommendedName>
        <fullName evidence="1">N-acetyltransferase domain-containing protein</fullName>
    </recommendedName>
</protein>
<dbReference type="RefSeq" id="WP_188388411.1">
    <property type="nucleotide sequence ID" value="NZ_BMFK01000001.1"/>
</dbReference>
<dbReference type="PANTHER" id="PTHR43415">
    <property type="entry name" value="SPERMIDINE N(1)-ACETYLTRANSFERASE"/>
    <property type="match status" value="1"/>
</dbReference>
<dbReference type="InterPro" id="IPR016181">
    <property type="entry name" value="Acyl_CoA_acyltransferase"/>
</dbReference>
<dbReference type="InterPro" id="IPR000182">
    <property type="entry name" value="GNAT_dom"/>
</dbReference>
<proteinExistence type="predicted"/>
<dbReference type="EMBL" id="BMFK01000001">
    <property type="protein sequence ID" value="GGE71748.1"/>
    <property type="molecule type" value="Genomic_DNA"/>
</dbReference>
<gene>
    <name evidence="2" type="ORF">GCM10007140_22170</name>
</gene>